<dbReference type="STRING" id="112903.SAMN04490178_104183"/>
<proteinExistence type="predicted"/>
<evidence type="ECO:0000256" key="2">
    <source>
        <dbReference type="SAM" id="Phobius"/>
    </source>
</evidence>
<feature type="transmembrane region" description="Helical" evidence="2">
    <location>
        <begin position="42"/>
        <end position="66"/>
    </location>
</feature>
<evidence type="ECO:0000256" key="1">
    <source>
        <dbReference type="SAM" id="Coils"/>
    </source>
</evidence>
<keyword evidence="1" id="KW-0175">Coiled coil</keyword>
<reference evidence="3 4" key="1">
    <citation type="submission" date="2016-10" db="EMBL/GenBank/DDBJ databases">
        <authorList>
            <person name="de Groot N.N."/>
        </authorList>
    </citation>
    <scope>NUCLEOTIDE SEQUENCE [LARGE SCALE GENOMIC DNA]</scope>
    <source>
        <strain evidence="3 4">DSM 13305</strain>
    </source>
</reference>
<keyword evidence="2" id="KW-0812">Transmembrane</keyword>
<keyword evidence="4" id="KW-1185">Reference proteome</keyword>
<evidence type="ECO:0000313" key="4">
    <source>
        <dbReference type="Proteomes" id="UP000198847"/>
    </source>
</evidence>
<keyword evidence="2" id="KW-0472">Membrane</keyword>
<dbReference type="InterPro" id="IPR021435">
    <property type="entry name" value="DUF3084"/>
</dbReference>
<dbReference type="RefSeq" id="WP_091744578.1">
    <property type="nucleotide sequence ID" value="NZ_FODY01000004.1"/>
</dbReference>
<name>A0A1H8S3F3_9FIRM</name>
<dbReference type="OrthoDB" id="9812848at2"/>
<feature type="coiled-coil region" evidence="1">
    <location>
        <begin position="77"/>
        <end position="202"/>
    </location>
</feature>
<sequence length="417" mass="44916">MYGIVLIAVLAVTGGAIAYIGDRLGTKVGKRKLTIFGLRPKHTSILVTIITGILIVSSTLGVLSLVSRDVRTALFGMDELRARLSSLSADVTTKNQELEASRAELEAKTKEYSGLTAKIKETSAQLAAITDELSKVAAERDRTAASLKQMQADYAQAKGDLTKAATEIQALEATKKELDTRVTSLNQAKTNLQSDVDRLNELTVNLKEGLQVVREGSILYQAGEVLSTSVVSGASNREDIENHLRGIVYSTNQMLINKLGLTGKEINVLWISKSDFDQAVEAIASEPETAVVRIAASGNTVYGEPVIGSLSVFPNRHLYSEGAVVYSQVFDIPDSSKATEELVLRFLQQVNAAAIKQGILADPLQGTVGSISGAQFYDTVNKVKRYNSGKIEMMAVANDNVTTIGPLTIDIRVRNIN</sequence>
<accession>A0A1H8S3F3</accession>
<keyword evidence="2" id="KW-1133">Transmembrane helix</keyword>
<dbReference type="Proteomes" id="UP000198847">
    <property type="component" value="Unassembled WGS sequence"/>
</dbReference>
<gene>
    <name evidence="3" type="ORF">SAMN04490178_104183</name>
</gene>
<dbReference type="EMBL" id="FODY01000004">
    <property type="protein sequence ID" value="SEO73185.1"/>
    <property type="molecule type" value="Genomic_DNA"/>
</dbReference>
<organism evidence="3 4">
    <name type="scientific">Propionispora vibrioides</name>
    <dbReference type="NCBI Taxonomy" id="112903"/>
    <lineage>
        <taxon>Bacteria</taxon>
        <taxon>Bacillati</taxon>
        <taxon>Bacillota</taxon>
        <taxon>Negativicutes</taxon>
        <taxon>Selenomonadales</taxon>
        <taxon>Sporomusaceae</taxon>
        <taxon>Propionispora</taxon>
    </lineage>
</organism>
<protein>
    <submittedName>
        <fullName evidence="3">Uncharacterized conserved protein, contains DUF3084 domain</fullName>
    </submittedName>
</protein>
<dbReference type="AlphaFoldDB" id="A0A1H8S3F3"/>
<dbReference type="Pfam" id="PF11283">
    <property type="entry name" value="DUF3084"/>
    <property type="match status" value="1"/>
</dbReference>
<evidence type="ECO:0000313" key="3">
    <source>
        <dbReference type="EMBL" id="SEO73185.1"/>
    </source>
</evidence>
<dbReference type="Gene3D" id="1.10.287.1490">
    <property type="match status" value="1"/>
</dbReference>